<accession>A0A8S5LX82</accession>
<evidence type="ECO:0000313" key="1">
    <source>
        <dbReference type="EMBL" id="DAD74645.1"/>
    </source>
</evidence>
<protein>
    <submittedName>
        <fullName evidence="1">Glycine-rich domain-containing protein-like protein</fullName>
    </submittedName>
</protein>
<reference evidence="1" key="1">
    <citation type="journal article" date="2021" name="Proc. Natl. Acad. Sci. U.S.A.">
        <title>A Catalog of Tens of Thousands of Viruses from Human Metagenomes Reveals Hidden Associations with Chronic Diseases.</title>
        <authorList>
            <person name="Tisza M.J."/>
            <person name="Buck C.B."/>
        </authorList>
    </citation>
    <scope>NUCLEOTIDE SEQUENCE</scope>
    <source>
        <strain evidence="1">CtZgq1</strain>
    </source>
</reference>
<organism evidence="1">
    <name type="scientific">Myoviridae sp. ctZgq1</name>
    <dbReference type="NCBI Taxonomy" id="2826666"/>
    <lineage>
        <taxon>Viruses</taxon>
        <taxon>Duplodnaviria</taxon>
        <taxon>Heunggongvirae</taxon>
        <taxon>Uroviricota</taxon>
        <taxon>Caudoviricetes</taxon>
    </lineage>
</organism>
<proteinExistence type="predicted"/>
<name>A0A8S5LX82_9CAUD</name>
<sequence>MNTSNICMWHTHIILKISAEVNSLFSILFLHI</sequence>
<dbReference type="EMBL" id="BK014762">
    <property type="protein sequence ID" value="DAD74645.1"/>
    <property type="molecule type" value="Genomic_DNA"/>
</dbReference>